<name>A0A8I2Z304_9AGAM</name>
<dbReference type="AlphaFoldDB" id="A0A8I2Z304"/>
<dbReference type="Proteomes" id="UP000683000">
    <property type="component" value="Unassembled WGS sequence"/>
</dbReference>
<gene>
    <name evidence="1" type="ORF">JVT61DRAFT_46</name>
</gene>
<organism evidence="1 2">
    <name type="scientific">Boletus reticuloceps</name>
    <dbReference type="NCBI Taxonomy" id="495285"/>
    <lineage>
        <taxon>Eukaryota</taxon>
        <taxon>Fungi</taxon>
        <taxon>Dikarya</taxon>
        <taxon>Basidiomycota</taxon>
        <taxon>Agaricomycotina</taxon>
        <taxon>Agaricomycetes</taxon>
        <taxon>Agaricomycetidae</taxon>
        <taxon>Boletales</taxon>
        <taxon>Boletineae</taxon>
        <taxon>Boletaceae</taxon>
        <taxon>Boletoideae</taxon>
        <taxon>Boletus</taxon>
    </lineage>
</organism>
<keyword evidence="2" id="KW-1185">Reference proteome</keyword>
<proteinExistence type="predicted"/>
<sequence>MPRPQTLLFLHLQLYDMISPADLQQLCSQHNLAPIFFKDISMGDTIVSLNGTSPDADLNINTSEHLKSWSEAPNYPNPLYSWRPYIPGICHDTPDHHCWVNWQLFCYEVYQMATDSIPFQLTKEAALKIIRSLAQISMVHQELIKLFPWLSAASSTLPPPSSSNLLQNKEN</sequence>
<evidence type="ECO:0000313" key="2">
    <source>
        <dbReference type="Proteomes" id="UP000683000"/>
    </source>
</evidence>
<accession>A0A8I2Z304</accession>
<comment type="caution">
    <text evidence="1">The sequence shown here is derived from an EMBL/GenBank/DDBJ whole genome shotgun (WGS) entry which is preliminary data.</text>
</comment>
<reference evidence="1" key="1">
    <citation type="submission" date="2021-03" db="EMBL/GenBank/DDBJ databases">
        <title>Evolutionary innovations through gain and loss of genes in the ectomycorrhizal Boletales.</title>
        <authorList>
            <person name="Wu G."/>
            <person name="Miyauchi S."/>
            <person name="Morin E."/>
            <person name="Yang Z.-L."/>
            <person name="Xu J."/>
            <person name="Martin F.M."/>
        </authorList>
    </citation>
    <scope>NUCLEOTIDE SEQUENCE</scope>
    <source>
        <strain evidence="1">BR01</strain>
    </source>
</reference>
<evidence type="ECO:0000313" key="1">
    <source>
        <dbReference type="EMBL" id="KAG6381472.1"/>
    </source>
</evidence>
<dbReference type="EMBL" id="JAGFBS010000001">
    <property type="protein sequence ID" value="KAG6381472.1"/>
    <property type="molecule type" value="Genomic_DNA"/>
</dbReference>
<protein>
    <submittedName>
        <fullName evidence="1">Uncharacterized protein</fullName>
    </submittedName>
</protein>